<gene>
    <name evidence="4" type="ORF">ACAM_0249</name>
</gene>
<dbReference type="Gene3D" id="2.30.120.10">
    <property type="match status" value="1"/>
</dbReference>
<evidence type="ECO:0000313" key="5">
    <source>
        <dbReference type="Proteomes" id="UP000016887"/>
    </source>
</evidence>
<evidence type="ECO:0000256" key="1">
    <source>
        <dbReference type="ARBA" id="ARBA00006586"/>
    </source>
</evidence>
<sequence length="850" mass="93403">MASRLGSVTLLFSALLTIALLILPLANPLLASLLDPKNGFVGGLGLEPPVGEFTLPPGVEGEARVYFDEAGIPYVHASSDEAAFYAVGWVHASLRLFQMDVFRRVGLGELSGLVGDAGLEADRTAATLGLRGFVDAEWRHIQENPEFEEVEKIVLAYSAGVNDYIEYALSTGRLPVEYRILGVKPSPWLPQDTLAMAKVLALMLSYGEEDLVLDRLVKRWGPDVIVDFDVVERSLNMPHAACSTATTWGAVTGLEGPYSPTLEVEERREPLHKPQPLNLGYTPDAESLARLAEHVMYMLSWATASNNWVVSGSLTSSGKPLLANDPHLSLTAPGIWLPIVISSPGYRLAGVTVPGVPLVVIGRNSSVAWGFTNVGSDFTDFYRYQWVDEDSYIYRGEVLDQEESSVETYVWDPLSRSYRVEEIRVARTIHGPVTERWGEKFAVAYTSARPTFEMVFLWLLNKAGSVVEALSAQRYFYGPPQNMVVADAEGNIAYSPIGAYPERAGLPTLETSQGPIVNTGFLPFNGSMGEGEWKGFKPYSGLPILLNPPEGFVATANSKPFSGSCWEGLGWDYADRFRTERIYKLLREKAREGPLEPGDMRSIQLDVQDLGLQTLVSLVTSVAESDARPGYENYLETLASWAGSPAMDADDYRPTLALLVSWYFARGFWEGLYGSEDHWRFLKVEYIEKALTAYLRGEDWVLKYFPDGVLEEIAYRSIDEAVETAEAYFASPKPEEWVYGEIHYYNPEHILSEVLGFGECPAPGGPFTVNVAPPGSVSPSRGVPVEAGPSVRLVADLSTSLLYMSLPGGSSGVPFSSFYDNLYWEYCEGGYHVLTLGGKPTTSARIVFGG</sequence>
<dbReference type="InterPro" id="IPR029055">
    <property type="entry name" value="Ntn_hydrolases_N"/>
</dbReference>
<organism evidence="4 5">
    <name type="scientific">Aeropyrum camini SY1 = JCM 12091</name>
    <dbReference type="NCBI Taxonomy" id="1198449"/>
    <lineage>
        <taxon>Archaea</taxon>
        <taxon>Thermoproteota</taxon>
        <taxon>Thermoprotei</taxon>
        <taxon>Desulfurococcales</taxon>
        <taxon>Desulfurococcaceae</taxon>
        <taxon>Aeropyrum</taxon>
    </lineage>
</organism>
<dbReference type="PANTHER" id="PTHR34218:SF4">
    <property type="entry name" value="ACYL-HOMOSERINE LACTONE ACYLASE QUIP"/>
    <property type="match status" value="1"/>
</dbReference>
<dbReference type="Gene3D" id="1.10.1400.10">
    <property type="match status" value="1"/>
</dbReference>
<dbReference type="InterPro" id="IPR043146">
    <property type="entry name" value="Penicillin_amidase_N_B-knob"/>
</dbReference>
<dbReference type="MEROPS" id="S45.003"/>
<dbReference type="Pfam" id="PF01804">
    <property type="entry name" value="Penicil_amidase"/>
    <property type="match status" value="1"/>
</dbReference>
<dbReference type="GeneID" id="17109779"/>
<dbReference type="CDD" id="cd03747">
    <property type="entry name" value="Ntn_PGA_like"/>
    <property type="match status" value="1"/>
</dbReference>
<dbReference type="Gene3D" id="1.10.439.10">
    <property type="entry name" value="Penicillin Amidohydrolase, domain 1"/>
    <property type="match status" value="1"/>
</dbReference>
<dbReference type="Proteomes" id="UP000016887">
    <property type="component" value="Chromosome"/>
</dbReference>
<dbReference type="SUPFAM" id="SSF56235">
    <property type="entry name" value="N-terminal nucleophile aminohydrolases (Ntn hydrolases)"/>
    <property type="match status" value="1"/>
</dbReference>
<dbReference type="RefSeq" id="WP_022540998.1">
    <property type="nucleotide sequence ID" value="NC_022521.1"/>
</dbReference>
<dbReference type="InterPro" id="IPR002692">
    <property type="entry name" value="S45"/>
</dbReference>
<dbReference type="AlphaFoldDB" id="U3TCN3"/>
<keyword evidence="2 4" id="KW-0378">Hydrolase</keyword>
<dbReference type="InterPro" id="IPR014395">
    <property type="entry name" value="Pen/GL7ACA/AHL_acylase"/>
</dbReference>
<dbReference type="EC" id="3.5.1.11" evidence="4"/>
<evidence type="ECO:0000256" key="3">
    <source>
        <dbReference type="ARBA" id="ARBA00023145"/>
    </source>
</evidence>
<dbReference type="PANTHER" id="PTHR34218">
    <property type="entry name" value="PEPTIDASE S45 PENICILLIN AMIDASE"/>
    <property type="match status" value="1"/>
</dbReference>
<protein>
    <submittedName>
        <fullName evidence="4">Penicillin acylase II</fullName>
        <ecNumber evidence="4">3.5.1.11</ecNumber>
    </submittedName>
</protein>
<keyword evidence="3" id="KW-0865">Zymogen</keyword>
<dbReference type="InterPro" id="IPR043147">
    <property type="entry name" value="Penicillin_amidase_A-knob"/>
</dbReference>
<evidence type="ECO:0000313" key="4">
    <source>
        <dbReference type="EMBL" id="BAN89718.1"/>
    </source>
</evidence>
<dbReference type="GO" id="GO:0008953">
    <property type="term" value="F:penicillin amidase activity"/>
    <property type="evidence" value="ECO:0007669"/>
    <property type="project" value="UniProtKB-EC"/>
</dbReference>
<dbReference type="KEGG" id="acj:ACAM_0249"/>
<dbReference type="PIRSF" id="PIRSF001227">
    <property type="entry name" value="Pen_acylase"/>
    <property type="match status" value="1"/>
</dbReference>
<dbReference type="EMBL" id="AP012489">
    <property type="protein sequence ID" value="BAN89718.1"/>
    <property type="molecule type" value="Genomic_DNA"/>
</dbReference>
<reference evidence="4 5" key="1">
    <citation type="journal article" date="2013" name="Appl. Environ. Microbiol.">
        <title>Variation of the Virus-Related Elements within Syntenic Genomes of the Hyperthermophilic Archaeon Aeropyrum.</title>
        <authorList>
            <person name="Daifuku T."/>
            <person name="Yoshida T."/>
            <person name="Kitamura T."/>
            <person name="Kawaichi S."/>
            <person name="Inoue T."/>
            <person name="Nomura K."/>
            <person name="Yoshida Y."/>
            <person name="Kuno S."/>
            <person name="Sako Y."/>
        </authorList>
    </citation>
    <scope>NUCLEOTIDE SEQUENCE [LARGE SCALE GENOMIC DNA]</scope>
    <source>
        <strain evidence="4 5">SY1</strain>
    </source>
</reference>
<accession>U3TCN3</accession>
<dbReference type="InterPro" id="IPR023343">
    <property type="entry name" value="Penicillin_amidase_dom1"/>
</dbReference>
<dbReference type="eggNOG" id="arCOG04082">
    <property type="taxonomic scope" value="Archaea"/>
</dbReference>
<dbReference type="Gene3D" id="3.60.20.10">
    <property type="entry name" value="Glutamine Phosphoribosylpyrophosphate, subunit 1, domain 1"/>
    <property type="match status" value="1"/>
</dbReference>
<dbReference type="GO" id="GO:0017000">
    <property type="term" value="P:antibiotic biosynthetic process"/>
    <property type="evidence" value="ECO:0007669"/>
    <property type="project" value="InterPro"/>
</dbReference>
<proteinExistence type="inferred from homology"/>
<keyword evidence="5" id="KW-1185">Reference proteome</keyword>
<name>U3TCN3_9CREN</name>
<comment type="similarity">
    <text evidence="1">Belongs to the peptidase S45 family.</text>
</comment>
<evidence type="ECO:0000256" key="2">
    <source>
        <dbReference type="ARBA" id="ARBA00022801"/>
    </source>
</evidence>
<dbReference type="STRING" id="1198449.ACAM_0249"/>